<dbReference type="InterPro" id="IPR044926">
    <property type="entry name" value="RGS_subdomain_2"/>
</dbReference>
<dbReference type="PROSITE" id="PS00107">
    <property type="entry name" value="PROTEIN_KINASE_ATP"/>
    <property type="match status" value="1"/>
</dbReference>
<dbReference type="SMART" id="SM00220">
    <property type="entry name" value="S_TKc"/>
    <property type="match status" value="1"/>
</dbReference>
<evidence type="ECO:0000259" key="13">
    <source>
        <dbReference type="PROSITE" id="PS51285"/>
    </source>
</evidence>
<dbReference type="Pfam" id="PF00615">
    <property type="entry name" value="RGS"/>
    <property type="match status" value="1"/>
</dbReference>
<feature type="domain" description="AGC-kinase C-terminal" evidence="13">
    <location>
        <begin position="471"/>
        <end position="536"/>
    </location>
</feature>
<sequence>MELENIVANTVLMKAKESTRDGKGRSKRWRSMLQFSEPTDCEYLRDTLELSYDQVVNQQPIGELLFEEFCDTDNLLSSCWKFIRRLEDYRTLPNEKLKDHAQQIFEEFLTPQPKLISPPELEANETLCNSGAEAYPNVINHSLLEILSPEVIEETRVSISEAATSRSFNKIEIELRSYFIGEPFQLFKKSKYFLRFLQWKHLERQSVSEDKFRIFRVLGKGGFGEVFAAQSKISGKMYAIKKLEKKRVKKKKAEDLALTERKILELVDSRFVVNLAYAYETKDSLCLVLTLMGGGELKYHIYEIGHAGLPLERAVFYAAEIAAGLSHLHDKRILYRDMKPENILLDERGHVRISDLGLAIRVPEGTKVKGRVGTAGYMAPEVLKNESYIFAIDWWGLGCVIYEMIAGRPPFREKKERVNKDTLDNRVLHKSQQYTPKFNVEASLICTRLLDKNPSTRLGGKREVFEDPFFNTIHWPQLESGKLEPPYAIDPRAIYAKDVMDIDQFSSVRGINLNDNDVRFYEKFSIGAVPYAWQREVIETTVYHDLNQFPVDGSLVPVAYGRGRRNNGGGWKSLCCCCFGDS</sequence>
<dbReference type="Gene3D" id="1.10.510.10">
    <property type="entry name" value="Transferase(Phosphotransferase) domain 1"/>
    <property type="match status" value="1"/>
</dbReference>
<dbReference type="PROSITE" id="PS50132">
    <property type="entry name" value="RGS"/>
    <property type="match status" value="1"/>
</dbReference>
<dbReference type="InterPro" id="IPR036305">
    <property type="entry name" value="RGS_sf"/>
</dbReference>
<dbReference type="SUPFAM" id="SSF56112">
    <property type="entry name" value="Protein kinase-like (PK-like)"/>
    <property type="match status" value="1"/>
</dbReference>
<organism evidence="14 15">
    <name type="scientific">Oopsacas minuta</name>
    <dbReference type="NCBI Taxonomy" id="111878"/>
    <lineage>
        <taxon>Eukaryota</taxon>
        <taxon>Metazoa</taxon>
        <taxon>Porifera</taxon>
        <taxon>Hexactinellida</taxon>
        <taxon>Hexasterophora</taxon>
        <taxon>Lyssacinosida</taxon>
        <taxon>Leucopsacidae</taxon>
        <taxon>Oopsacas</taxon>
    </lineage>
</organism>
<evidence type="ECO:0000313" key="14">
    <source>
        <dbReference type="EMBL" id="KAI6656897.1"/>
    </source>
</evidence>
<accession>A0AAV7K6G4</accession>
<proteinExistence type="inferred from homology"/>
<dbReference type="AlphaFoldDB" id="A0AAV7K6G4"/>
<dbReference type="InterPro" id="IPR008271">
    <property type="entry name" value="Ser/Thr_kinase_AS"/>
</dbReference>
<feature type="active site" description="Proton acceptor" evidence="8">
    <location>
        <position position="337"/>
    </location>
</feature>
<protein>
    <recommendedName>
        <fullName evidence="10">G protein-coupled receptor kinase</fullName>
        <ecNumber evidence="10">2.7.11.-</ecNumber>
    </recommendedName>
</protein>
<evidence type="ECO:0000256" key="5">
    <source>
        <dbReference type="ARBA" id="ARBA00022741"/>
    </source>
</evidence>
<evidence type="ECO:0000256" key="10">
    <source>
        <dbReference type="RuleBase" id="RU000308"/>
    </source>
</evidence>
<dbReference type="SMART" id="SM00315">
    <property type="entry name" value="RGS"/>
    <property type="match status" value="1"/>
</dbReference>
<dbReference type="GO" id="GO:0009966">
    <property type="term" value="P:regulation of signal transduction"/>
    <property type="evidence" value="ECO:0007669"/>
    <property type="project" value="TreeGrafter"/>
</dbReference>
<name>A0AAV7K6G4_9METZ</name>
<dbReference type="EMBL" id="JAKMXF010000133">
    <property type="protein sequence ID" value="KAI6656897.1"/>
    <property type="molecule type" value="Genomic_DNA"/>
</dbReference>
<evidence type="ECO:0000256" key="7">
    <source>
        <dbReference type="ARBA" id="ARBA00022840"/>
    </source>
</evidence>
<evidence type="ECO:0000256" key="2">
    <source>
        <dbReference type="ARBA" id="ARBA00022527"/>
    </source>
</evidence>
<feature type="binding site" evidence="9">
    <location>
        <position position="250"/>
    </location>
    <ligand>
        <name>ATP</name>
        <dbReference type="ChEBI" id="CHEBI:30616"/>
    </ligand>
</feature>
<dbReference type="InterPro" id="IPR011009">
    <property type="entry name" value="Kinase-like_dom_sf"/>
</dbReference>
<gene>
    <name evidence="14" type="ORF">LOD99_16199</name>
</gene>
<dbReference type="PROSITE" id="PS51285">
    <property type="entry name" value="AGC_KINASE_CTER"/>
    <property type="match status" value="1"/>
</dbReference>
<dbReference type="EC" id="2.7.11.-" evidence="10"/>
<keyword evidence="3" id="KW-0597">Phosphoprotein</keyword>
<dbReference type="InterPro" id="IPR017441">
    <property type="entry name" value="Protein_kinase_ATP_BS"/>
</dbReference>
<dbReference type="Gene3D" id="3.30.200.20">
    <property type="entry name" value="Phosphorylase Kinase, domain 1"/>
    <property type="match status" value="2"/>
</dbReference>
<keyword evidence="14" id="KW-0675">Receptor</keyword>
<dbReference type="GO" id="GO:0005737">
    <property type="term" value="C:cytoplasm"/>
    <property type="evidence" value="ECO:0007669"/>
    <property type="project" value="TreeGrafter"/>
</dbReference>
<evidence type="ECO:0000256" key="8">
    <source>
        <dbReference type="PIRSR" id="PIRSR600239-51"/>
    </source>
</evidence>
<evidence type="ECO:0000256" key="6">
    <source>
        <dbReference type="ARBA" id="ARBA00022777"/>
    </source>
</evidence>
<evidence type="ECO:0000259" key="11">
    <source>
        <dbReference type="PROSITE" id="PS50011"/>
    </source>
</evidence>
<keyword evidence="5 9" id="KW-0547">Nucleotide-binding</keyword>
<dbReference type="PANTHER" id="PTHR24355">
    <property type="entry name" value="G PROTEIN-COUPLED RECEPTOR KINASE/RIBOSOMAL PROTEIN S6 KINASE"/>
    <property type="match status" value="1"/>
</dbReference>
<comment type="similarity">
    <text evidence="1 10">Belongs to the protein kinase superfamily. AGC Ser/Thr protein kinase family. GPRK subfamily.</text>
</comment>
<feature type="domain" description="RGS" evidence="12">
    <location>
        <begin position="58"/>
        <end position="197"/>
    </location>
</feature>
<keyword evidence="7 9" id="KW-0067">ATP-binding</keyword>
<evidence type="ECO:0000256" key="4">
    <source>
        <dbReference type="ARBA" id="ARBA00022679"/>
    </source>
</evidence>
<dbReference type="Proteomes" id="UP001165289">
    <property type="component" value="Unassembled WGS sequence"/>
</dbReference>
<evidence type="ECO:0000259" key="12">
    <source>
        <dbReference type="PROSITE" id="PS50132"/>
    </source>
</evidence>
<dbReference type="FunFam" id="1.10.510.10:FF:000074">
    <property type="entry name" value="G protein-coupled receptor kinase"/>
    <property type="match status" value="1"/>
</dbReference>
<dbReference type="PRINTS" id="PR00717">
    <property type="entry name" value="GPCRKINASE"/>
</dbReference>
<evidence type="ECO:0000256" key="9">
    <source>
        <dbReference type="PROSITE-ProRule" id="PRU10141"/>
    </source>
</evidence>
<reference evidence="14 15" key="1">
    <citation type="journal article" date="2023" name="BMC Biol.">
        <title>The compact genome of the sponge Oopsacas minuta (Hexactinellida) is lacking key metazoan core genes.</title>
        <authorList>
            <person name="Santini S."/>
            <person name="Schenkelaars Q."/>
            <person name="Jourda C."/>
            <person name="Duchesne M."/>
            <person name="Belahbib H."/>
            <person name="Rocher C."/>
            <person name="Selva M."/>
            <person name="Riesgo A."/>
            <person name="Vervoort M."/>
            <person name="Leys S.P."/>
            <person name="Kodjabachian L."/>
            <person name="Le Bivic A."/>
            <person name="Borchiellini C."/>
            <person name="Claverie J.M."/>
            <person name="Renard E."/>
        </authorList>
    </citation>
    <scope>NUCLEOTIDE SEQUENCE [LARGE SCALE GENOMIC DNA]</scope>
    <source>
        <strain evidence="14">SPO-2</strain>
    </source>
</reference>
<keyword evidence="6 10" id="KW-0418">Kinase</keyword>
<dbReference type="GO" id="GO:0005524">
    <property type="term" value="F:ATP binding"/>
    <property type="evidence" value="ECO:0007669"/>
    <property type="project" value="UniProtKB-UniRule"/>
</dbReference>
<evidence type="ECO:0000256" key="1">
    <source>
        <dbReference type="ARBA" id="ARBA00009793"/>
    </source>
</evidence>
<dbReference type="GO" id="GO:0004703">
    <property type="term" value="F:G protein-coupled receptor kinase activity"/>
    <property type="evidence" value="ECO:0007669"/>
    <property type="project" value="InterPro"/>
</dbReference>
<dbReference type="InterPro" id="IPR016137">
    <property type="entry name" value="RGS"/>
</dbReference>
<dbReference type="Gene3D" id="1.10.167.10">
    <property type="entry name" value="Regulator of G-protein Signalling 4, domain 2"/>
    <property type="match status" value="1"/>
</dbReference>
<dbReference type="InterPro" id="IPR000719">
    <property type="entry name" value="Prot_kinase_dom"/>
</dbReference>
<dbReference type="PROSITE" id="PS00108">
    <property type="entry name" value="PROTEIN_KINASE_ST"/>
    <property type="match status" value="1"/>
</dbReference>
<dbReference type="InterPro" id="IPR000961">
    <property type="entry name" value="AGC-kinase_C"/>
</dbReference>
<keyword evidence="2 10" id="KW-0723">Serine/threonine-protein kinase</keyword>
<evidence type="ECO:0000313" key="15">
    <source>
        <dbReference type="Proteomes" id="UP001165289"/>
    </source>
</evidence>
<keyword evidence="4 10" id="KW-0808">Transferase</keyword>
<dbReference type="SUPFAM" id="SSF48097">
    <property type="entry name" value="Regulator of G-protein signaling, RGS"/>
    <property type="match status" value="1"/>
</dbReference>
<feature type="domain" description="Protein kinase" evidence="11">
    <location>
        <begin position="212"/>
        <end position="470"/>
    </location>
</feature>
<dbReference type="PROSITE" id="PS50011">
    <property type="entry name" value="PROTEIN_KINASE_DOM"/>
    <property type="match status" value="1"/>
</dbReference>
<dbReference type="InterPro" id="IPR000239">
    <property type="entry name" value="GPCR_kinase"/>
</dbReference>
<comment type="caution">
    <text evidence="14">The sequence shown here is derived from an EMBL/GenBank/DDBJ whole genome shotgun (WGS) entry which is preliminary data.</text>
</comment>
<keyword evidence="15" id="KW-1185">Reference proteome</keyword>
<evidence type="ECO:0000256" key="3">
    <source>
        <dbReference type="ARBA" id="ARBA00022553"/>
    </source>
</evidence>
<dbReference type="PANTHER" id="PTHR24355:SF28">
    <property type="entry name" value="G PROTEIN-COUPLED RECEPTOR KINASE 2"/>
    <property type="match status" value="1"/>
</dbReference>
<dbReference type="GO" id="GO:0007165">
    <property type="term" value="P:signal transduction"/>
    <property type="evidence" value="ECO:0007669"/>
    <property type="project" value="InterPro"/>
</dbReference>
<dbReference type="Pfam" id="PF00069">
    <property type="entry name" value="Pkinase"/>
    <property type="match status" value="1"/>
</dbReference>